<gene>
    <name evidence="2" type="ORF">H257_14733</name>
</gene>
<feature type="chain" id="PRO_5004841726" evidence="1">
    <location>
        <begin position="24"/>
        <end position="287"/>
    </location>
</feature>
<dbReference type="OrthoDB" id="37297at2759"/>
<evidence type="ECO:0000313" key="2">
    <source>
        <dbReference type="EMBL" id="ETV69594.1"/>
    </source>
</evidence>
<dbReference type="GeneID" id="20816729"/>
<dbReference type="CDD" id="cd02972">
    <property type="entry name" value="DsbA_family"/>
    <property type="match status" value="1"/>
</dbReference>
<protein>
    <submittedName>
        <fullName evidence="2">Uncharacterized protein</fullName>
    </submittedName>
</protein>
<feature type="signal peptide" evidence="1">
    <location>
        <begin position="1"/>
        <end position="23"/>
    </location>
</feature>
<evidence type="ECO:0000256" key="1">
    <source>
        <dbReference type="SAM" id="SignalP"/>
    </source>
</evidence>
<dbReference type="InterPro" id="IPR036249">
    <property type="entry name" value="Thioredoxin-like_sf"/>
</dbReference>
<dbReference type="PANTHER" id="PTHR33875">
    <property type="entry name" value="OS09G0542200 PROTEIN"/>
    <property type="match status" value="1"/>
</dbReference>
<dbReference type="SUPFAM" id="SSF52833">
    <property type="entry name" value="Thioredoxin-like"/>
    <property type="match status" value="1"/>
</dbReference>
<sequence>MMGLLFRAAIFVVLAMLPSSSVGDIPTTTPGFTYKDGLPQAPVQLQVFIDLLCPYSKAAYPALKQLGDAFEGKDFRLTFQVLPLPFHRNAFLAAQSTVSVVHSVGVQSFVPWLETIYANQDKLSNTNTLNTTPNDLITQLASWAHAAFPSIDVASFRKTLLPGTAEDEKTRQLFRYTLAHGVAGTPMYYLNGVHYNNADSAWSFNDWFNVINPLVQANKAAVPLPNVMSMHMELPDRTVHWNAAASVCGRAAIACGIADGKTICCDQASEVCIVRRGCLSQDRLTVA</sequence>
<dbReference type="Gene3D" id="3.40.30.10">
    <property type="entry name" value="Glutaredoxin"/>
    <property type="match status" value="1"/>
</dbReference>
<dbReference type="RefSeq" id="XP_009840921.1">
    <property type="nucleotide sequence ID" value="XM_009842619.1"/>
</dbReference>
<dbReference type="EMBL" id="KI913174">
    <property type="protein sequence ID" value="ETV69594.1"/>
    <property type="molecule type" value="Genomic_DNA"/>
</dbReference>
<name>W4FS09_APHAT</name>
<organism evidence="2">
    <name type="scientific">Aphanomyces astaci</name>
    <name type="common">Crayfish plague agent</name>
    <dbReference type="NCBI Taxonomy" id="112090"/>
    <lineage>
        <taxon>Eukaryota</taxon>
        <taxon>Sar</taxon>
        <taxon>Stramenopiles</taxon>
        <taxon>Oomycota</taxon>
        <taxon>Saprolegniomycetes</taxon>
        <taxon>Saprolegniales</taxon>
        <taxon>Verrucalvaceae</taxon>
        <taxon>Aphanomyces</taxon>
    </lineage>
</organism>
<dbReference type="VEuPathDB" id="FungiDB:H257_14733"/>
<dbReference type="STRING" id="112090.W4FS09"/>
<reference evidence="2" key="1">
    <citation type="submission" date="2013-12" db="EMBL/GenBank/DDBJ databases">
        <title>The Genome Sequence of Aphanomyces astaci APO3.</title>
        <authorList>
            <consortium name="The Broad Institute Genomics Platform"/>
            <person name="Russ C."/>
            <person name="Tyler B."/>
            <person name="van West P."/>
            <person name="Dieguez-Uribeondo J."/>
            <person name="Young S.K."/>
            <person name="Zeng Q."/>
            <person name="Gargeya S."/>
            <person name="Fitzgerald M."/>
            <person name="Abouelleil A."/>
            <person name="Alvarado L."/>
            <person name="Chapman S.B."/>
            <person name="Gainer-Dewar J."/>
            <person name="Goldberg J."/>
            <person name="Griggs A."/>
            <person name="Gujja S."/>
            <person name="Hansen M."/>
            <person name="Howarth C."/>
            <person name="Imamovic A."/>
            <person name="Ireland A."/>
            <person name="Larimer J."/>
            <person name="McCowan C."/>
            <person name="Murphy C."/>
            <person name="Pearson M."/>
            <person name="Poon T.W."/>
            <person name="Priest M."/>
            <person name="Roberts A."/>
            <person name="Saif S."/>
            <person name="Shea T."/>
            <person name="Sykes S."/>
            <person name="Wortman J."/>
            <person name="Nusbaum C."/>
            <person name="Birren B."/>
        </authorList>
    </citation>
    <scope>NUCLEOTIDE SEQUENCE [LARGE SCALE GENOMIC DNA]</scope>
    <source>
        <strain evidence="2">APO3</strain>
    </source>
</reference>
<dbReference type="PANTHER" id="PTHR33875:SF2">
    <property type="entry name" value="ACR183CP"/>
    <property type="match status" value="1"/>
</dbReference>
<proteinExistence type="predicted"/>
<accession>W4FS09</accession>
<dbReference type="AlphaFoldDB" id="W4FS09"/>
<keyword evidence="1" id="KW-0732">Signal</keyword>